<feature type="domain" description="PDZ" evidence="3">
    <location>
        <begin position="124"/>
        <end position="199"/>
    </location>
</feature>
<evidence type="ECO:0000256" key="1">
    <source>
        <dbReference type="SAM" id="Phobius"/>
    </source>
</evidence>
<keyword evidence="1" id="KW-0812">Transmembrane</keyword>
<evidence type="ECO:0000313" key="4">
    <source>
        <dbReference type="EMBL" id="XBX76172.1"/>
    </source>
</evidence>
<evidence type="ECO:0000259" key="3">
    <source>
        <dbReference type="Pfam" id="PF13180"/>
    </source>
</evidence>
<dbReference type="InterPro" id="IPR027065">
    <property type="entry name" value="Lon_Prtase"/>
</dbReference>
<sequence>MNFNAKKVKAIIIAFAVLIMVLFFIGYDTGYLLMRPGEAVLIGELVEVEDSYNHESEIYLLTVSQMAASPFTYMFGALSPRVDIVHQSNVIPPDMDLDEYYKLNRERMQESQDNAKVVAMEMAGYEVPMKSDGVEVIEIIPTSSVKGVLQPGDVFIEVDGNEVMLSDQLISVVQSNDVGDKIPITILREEVEKKFEVELGSSEADPEVPALGVFIRTLNWQPEYPLDIEFDTGQIGGPSAGMMFVLEIYNQLTEEDIIGDRVVAGTGTISFDGTIGTIGGMKQKVYAAEEKQADVLFCPVDNYEEAIAHATEVKVVQVEHFDDVVNYLTEN</sequence>
<dbReference type="GO" id="GO:0004252">
    <property type="term" value="F:serine-type endopeptidase activity"/>
    <property type="evidence" value="ECO:0007669"/>
    <property type="project" value="InterPro"/>
</dbReference>
<protein>
    <submittedName>
        <fullName evidence="4">S16 family serine protease</fullName>
        <ecNumber evidence="4">3.4.21.-</ecNumber>
    </submittedName>
</protein>
<dbReference type="Gene3D" id="3.30.230.10">
    <property type="match status" value="1"/>
</dbReference>
<evidence type="ECO:0000259" key="2">
    <source>
        <dbReference type="Pfam" id="PF05362"/>
    </source>
</evidence>
<dbReference type="SUPFAM" id="SSF54211">
    <property type="entry name" value="Ribosomal protein S5 domain 2-like"/>
    <property type="match status" value="1"/>
</dbReference>
<dbReference type="GO" id="GO:0005524">
    <property type="term" value="F:ATP binding"/>
    <property type="evidence" value="ECO:0007669"/>
    <property type="project" value="InterPro"/>
</dbReference>
<keyword evidence="1" id="KW-0472">Membrane</keyword>
<name>A0AAU7VQN8_9FIRM</name>
<dbReference type="InterPro" id="IPR014721">
    <property type="entry name" value="Ribsml_uS5_D2-typ_fold_subgr"/>
</dbReference>
<dbReference type="EC" id="3.4.21.-" evidence="4"/>
<dbReference type="InterPro" id="IPR001478">
    <property type="entry name" value="PDZ"/>
</dbReference>
<feature type="domain" description="Lon proteolytic" evidence="2">
    <location>
        <begin position="237"/>
        <end position="327"/>
    </location>
</feature>
<keyword evidence="4" id="KW-0645">Protease</keyword>
<keyword evidence="1" id="KW-1133">Transmembrane helix</keyword>
<reference evidence="4" key="1">
    <citation type="journal article" date="2013" name="Extremophiles">
        <title>Proteinivorax tanatarense gen. nov., sp. nov., an anaerobic, haloalkaliphilic, proteolytic bacterium isolated from a decaying algal bloom, and proposal of Proteinivoraceae fam. nov.</title>
        <authorList>
            <person name="Kevbrin V."/>
            <person name="Boltyanskaya Y."/>
            <person name="Zhilina T."/>
            <person name="Kolganova T."/>
            <person name="Lavrentjeva E."/>
            <person name="Kuznetsov B."/>
        </authorList>
    </citation>
    <scope>NUCLEOTIDE SEQUENCE</scope>
    <source>
        <strain evidence="4">Z-910T</strain>
    </source>
</reference>
<dbReference type="InterPro" id="IPR008269">
    <property type="entry name" value="Lon_proteolytic"/>
</dbReference>
<keyword evidence="4" id="KW-0378">Hydrolase</keyword>
<dbReference type="Pfam" id="PF05362">
    <property type="entry name" value="Lon_C"/>
    <property type="match status" value="1"/>
</dbReference>
<dbReference type="PANTHER" id="PTHR10046">
    <property type="entry name" value="ATP DEPENDENT LON PROTEASE FAMILY MEMBER"/>
    <property type="match status" value="1"/>
</dbReference>
<dbReference type="EMBL" id="CP158367">
    <property type="protein sequence ID" value="XBX76172.1"/>
    <property type="molecule type" value="Genomic_DNA"/>
</dbReference>
<dbReference type="GO" id="GO:0006508">
    <property type="term" value="P:proteolysis"/>
    <property type="evidence" value="ECO:0007669"/>
    <property type="project" value="UniProtKB-KW"/>
</dbReference>
<gene>
    <name evidence="4" type="ORF">PRVXT_001350</name>
</gene>
<feature type="transmembrane region" description="Helical" evidence="1">
    <location>
        <begin position="12"/>
        <end position="34"/>
    </location>
</feature>
<dbReference type="InterPro" id="IPR020568">
    <property type="entry name" value="Ribosomal_Su5_D2-typ_SF"/>
</dbReference>
<dbReference type="InterPro" id="IPR036034">
    <property type="entry name" value="PDZ_sf"/>
</dbReference>
<dbReference type="AlphaFoldDB" id="A0AAU7VQN8"/>
<dbReference type="GO" id="GO:0004176">
    <property type="term" value="F:ATP-dependent peptidase activity"/>
    <property type="evidence" value="ECO:0007669"/>
    <property type="project" value="InterPro"/>
</dbReference>
<organism evidence="4">
    <name type="scientific">Proteinivorax tanatarense</name>
    <dbReference type="NCBI Taxonomy" id="1260629"/>
    <lineage>
        <taxon>Bacteria</taxon>
        <taxon>Bacillati</taxon>
        <taxon>Bacillota</taxon>
        <taxon>Clostridia</taxon>
        <taxon>Eubacteriales</taxon>
        <taxon>Proteinivoracaceae</taxon>
        <taxon>Proteinivorax</taxon>
    </lineage>
</organism>
<reference evidence="4" key="2">
    <citation type="submission" date="2024-06" db="EMBL/GenBank/DDBJ databases">
        <authorList>
            <person name="Petrova K.O."/>
            <person name="Toshchakov S.V."/>
            <person name="Boltjanskaja Y.V."/>
            <person name="Kevbrin V."/>
        </authorList>
    </citation>
    <scope>NUCLEOTIDE SEQUENCE</scope>
    <source>
        <strain evidence="4">Z-910T</strain>
    </source>
</reference>
<proteinExistence type="predicted"/>
<dbReference type="SUPFAM" id="SSF50156">
    <property type="entry name" value="PDZ domain-like"/>
    <property type="match status" value="1"/>
</dbReference>
<dbReference type="Pfam" id="PF13180">
    <property type="entry name" value="PDZ_2"/>
    <property type="match status" value="1"/>
</dbReference>
<accession>A0AAU7VQN8</accession>
<dbReference type="GO" id="GO:0030163">
    <property type="term" value="P:protein catabolic process"/>
    <property type="evidence" value="ECO:0007669"/>
    <property type="project" value="InterPro"/>
</dbReference>
<dbReference type="RefSeq" id="WP_350344906.1">
    <property type="nucleotide sequence ID" value="NZ_CP158367.1"/>
</dbReference>